<reference evidence="1" key="1">
    <citation type="journal article" date="2022" name="bioRxiv">
        <title>Sequencing and chromosome-scale assembly of the giantPleurodeles waltlgenome.</title>
        <authorList>
            <person name="Brown T."/>
            <person name="Elewa A."/>
            <person name="Iarovenko S."/>
            <person name="Subramanian E."/>
            <person name="Araus A.J."/>
            <person name="Petzold A."/>
            <person name="Susuki M."/>
            <person name="Suzuki K.-i.T."/>
            <person name="Hayashi T."/>
            <person name="Toyoda A."/>
            <person name="Oliveira C."/>
            <person name="Osipova E."/>
            <person name="Leigh N.D."/>
            <person name="Simon A."/>
            <person name="Yun M.H."/>
        </authorList>
    </citation>
    <scope>NUCLEOTIDE SEQUENCE</scope>
    <source>
        <strain evidence="1">20211129_DDA</strain>
        <tissue evidence="1">Liver</tissue>
    </source>
</reference>
<dbReference type="Proteomes" id="UP001066276">
    <property type="component" value="Chromosome 4_2"/>
</dbReference>
<evidence type="ECO:0000313" key="2">
    <source>
        <dbReference type="Proteomes" id="UP001066276"/>
    </source>
</evidence>
<accession>A0AAV7S562</accession>
<evidence type="ECO:0000313" key="1">
    <source>
        <dbReference type="EMBL" id="KAJ1160131.1"/>
    </source>
</evidence>
<gene>
    <name evidence="1" type="ORF">NDU88_000633</name>
</gene>
<proteinExistence type="predicted"/>
<organism evidence="1 2">
    <name type="scientific">Pleurodeles waltl</name>
    <name type="common">Iberian ribbed newt</name>
    <dbReference type="NCBI Taxonomy" id="8319"/>
    <lineage>
        <taxon>Eukaryota</taxon>
        <taxon>Metazoa</taxon>
        <taxon>Chordata</taxon>
        <taxon>Craniata</taxon>
        <taxon>Vertebrata</taxon>
        <taxon>Euteleostomi</taxon>
        <taxon>Amphibia</taxon>
        <taxon>Batrachia</taxon>
        <taxon>Caudata</taxon>
        <taxon>Salamandroidea</taxon>
        <taxon>Salamandridae</taxon>
        <taxon>Pleurodelinae</taxon>
        <taxon>Pleurodeles</taxon>
    </lineage>
</organism>
<sequence>MPGERSITQLGSRQLRMEAGLRRAVWQCLRDLHGRDSPPGSSWHRSDFVEEHWAALRRAGCSRTGGEEDQLVEPRAGCGVQCTALGGGPDGRPQ</sequence>
<comment type="caution">
    <text evidence="1">The sequence shown here is derived from an EMBL/GenBank/DDBJ whole genome shotgun (WGS) entry which is preliminary data.</text>
</comment>
<protein>
    <submittedName>
        <fullName evidence="1">Uncharacterized protein</fullName>
    </submittedName>
</protein>
<dbReference type="AlphaFoldDB" id="A0AAV7S562"/>
<keyword evidence="2" id="KW-1185">Reference proteome</keyword>
<dbReference type="EMBL" id="JANPWB010000008">
    <property type="protein sequence ID" value="KAJ1160131.1"/>
    <property type="molecule type" value="Genomic_DNA"/>
</dbReference>
<name>A0AAV7S562_PLEWA</name>